<proteinExistence type="inferred from homology"/>
<dbReference type="Pfam" id="PF06278">
    <property type="entry name" value="CNDH2_N"/>
    <property type="match status" value="1"/>
</dbReference>
<feature type="compositionally biased region" description="Basic and acidic residues" evidence="4">
    <location>
        <begin position="363"/>
        <end position="386"/>
    </location>
</feature>
<feature type="region of interest" description="Disordered" evidence="4">
    <location>
        <begin position="519"/>
        <end position="577"/>
    </location>
</feature>
<dbReference type="STRING" id="5786.F0ZJT6"/>
<evidence type="ECO:0000256" key="2">
    <source>
        <dbReference type="ARBA" id="ARBA00007844"/>
    </source>
</evidence>
<feature type="compositionally biased region" description="Basic residues" evidence="4">
    <location>
        <begin position="878"/>
        <end position="899"/>
    </location>
</feature>
<keyword evidence="8" id="KW-1185">Reference proteome</keyword>
<dbReference type="InterPro" id="IPR031737">
    <property type="entry name" value="CNDH2_C"/>
</dbReference>
<dbReference type="GO" id="GO:0005634">
    <property type="term" value="C:nucleus"/>
    <property type="evidence" value="ECO:0000318"/>
    <property type="project" value="GO_Central"/>
</dbReference>
<dbReference type="AlphaFoldDB" id="F0ZJT6"/>
<dbReference type="eggNOG" id="KOG2359">
    <property type="taxonomic scope" value="Eukaryota"/>
</dbReference>
<feature type="domain" description="Condensin-2 complex subunit H2 C-terminal" evidence="6">
    <location>
        <begin position="615"/>
        <end position="773"/>
    </location>
</feature>
<dbReference type="VEuPathDB" id="AmoebaDB:DICPUDRAFT_97786"/>
<evidence type="ECO:0000313" key="8">
    <source>
        <dbReference type="Proteomes" id="UP000001064"/>
    </source>
</evidence>
<feature type="compositionally biased region" description="Acidic residues" evidence="4">
    <location>
        <begin position="333"/>
        <end position="350"/>
    </location>
</feature>
<dbReference type="EMBL" id="GL871047">
    <property type="protein sequence ID" value="EGC35780.1"/>
    <property type="molecule type" value="Genomic_DNA"/>
</dbReference>
<dbReference type="GO" id="GO:0003682">
    <property type="term" value="F:chromatin binding"/>
    <property type="evidence" value="ECO:0000318"/>
    <property type="project" value="GO_Central"/>
</dbReference>
<dbReference type="GO" id="GO:0010032">
    <property type="term" value="P:meiotic chromosome condensation"/>
    <property type="evidence" value="ECO:0000318"/>
    <property type="project" value="GO_Central"/>
</dbReference>
<dbReference type="InParanoid" id="F0ZJT6"/>
<dbReference type="PANTHER" id="PTHR14324:SF3">
    <property type="entry name" value="CONDENSIN-2 COMPLEX SUBUNIT H2"/>
    <property type="match status" value="1"/>
</dbReference>
<comment type="subcellular location">
    <subcellularLocation>
        <location evidence="1">Nucleus</location>
    </subcellularLocation>
</comment>
<organism evidence="7 8">
    <name type="scientific">Dictyostelium purpureum</name>
    <name type="common">Slime mold</name>
    <dbReference type="NCBI Taxonomy" id="5786"/>
    <lineage>
        <taxon>Eukaryota</taxon>
        <taxon>Amoebozoa</taxon>
        <taxon>Evosea</taxon>
        <taxon>Eumycetozoa</taxon>
        <taxon>Dictyostelia</taxon>
        <taxon>Dictyosteliales</taxon>
        <taxon>Dictyosteliaceae</taxon>
        <taxon>Dictyostelium</taxon>
    </lineage>
</organism>
<dbReference type="GO" id="GO:0000796">
    <property type="term" value="C:condensin complex"/>
    <property type="evidence" value="ECO:0000318"/>
    <property type="project" value="GO_Central"/>
</dbReference>
<feature type="compositionally biased region" description="Gly residues" evidence="4">
    <location>
        <begin position="534"/>
        <end position="546"/>
    </location>
</feature>
<evidence type="ECO:0000256" key="3">
    <source>
        <dbReference type="ARBA" id="ARBA00023242"/>
    </source>
</evidence>
<dbReference type="PANTHER" id="PTHR14324">
    <property type="entry name" value="CONDENSIN-2 COMPLEX SUBUNIT H2"/>
    <property type="match status" value="1"/>
</dbReference>
<dbReference type="OrthoDB" id="10038475at2759"/>
<gene>
    <name evidence="7" type="ORF">DICPUDRAFT_97786</name>
</gene>
<evidence type="ECO:0000259" key="5">
    <source>
        <dbReference type="Pfam" id="PF06278"/>
    </source>
</evidence>
<dbReference type="GeneID" id="10500803"/>
<evidence type="ECO:0000256" key="4">
    <source>
        <dbReference type="SAM" id="MobiDB-lite"/>
    </source>
</evidence>
<keyword evidence="3" id="KW-0539">Nucleus</keyword>
<feature type="compositionally biased region" description="Low complexity" evidence="4">
    <location>
        <begin position="523"/>
        <end position="533"/>
    </location>
</feature>
<dbReference type="Pfam" id="PF16858">
    <property type="entry name" value="CNDH2_C"/>
    <property type="match status" value="1"/>
</dbReference>
<feature type="compositionally biased region" description="Polar residues" evidence="4">
    <location>
        <begin position="299"/>
        <end position="322"/>
    </location>
</feature>
<feature type="compositionally biased region" description="Low complexity" evidence="4">
    <location>
        <begin position="822"/>
        <end position="831"/>
    </location>
</feature>
<feature type="compositionally biased region" description="Acidic residues" evidence="4">
    <location>
        <begin position="845"/>
        <end position="873"/>
    </location>
</feature>
<dbReference type="InterPro" id="IPR009378">
    <property type="entry name" value="H2_N"/>
</dbReference>
<feature type="region of interest" description="Disordered" evidence="4">
    <location>
        <begin position="277"/>
        <end position="404"/>
    </location>
</feature>
<feature type="region of interest" description="Disordered" evidence="4">
    <location>
        <begin position="421"/>
        <end position="455"/>
    </location>
</feature>
<feature type="compositionally biased region" description="Basic and acidic residues" evidence="4">
    <location>
        <begin position="395"/>
        <end position="404"/>
    </location>
</feature>
<feature type="domain" description="Condensin II complex subunit H2 N-terminal" evidence="5">
    <location>
        <begin position="9"/>
        <end position="124"/>
    </location>
</feature>
<comment type="similarity">
    <text evidence="2">Belongs to the CND2 H2 (condensin-2 subunit 2) family.</text>
</comment>
<name>F0ZJT6_DICPU</name>
<feature type="compositionally biased region" description="Basic and acidic residues" evidence="4">
    <location>
        <begin position="421"/>
        <end position="443"/>
    </location>
</feature>
<reference evidence="8" key="1">
    <citation type="journal article" date="2011" name="Genome Biol.">
        <title>Comparative genomics of the social amoebae Dictyostelium discoideum and Dictyostelium purpureum.</title>
        <authorList>
            <consortium name="US DOE Joint Genome Institute (JGI-PGF)"/>
            <person name="Sucgang R."/>
            <person name="Kuo A."/>
            <person name="Tian X."/>
            <person name="Salerno W."/>
            <person name="Parikh A."/>
            <person name="Feasley C.L."/>
            <person name="Dalin E."/>
            <person name="Tu H."/>
            <person name="Huang E."/>
            <person name="Barry K."/>
            <person name="Lindquist E."/>
            <person name="Shapiro H."/>
            <person name="Bruce D."/>
            <person name="Schmutz J."/>
            <person name="Salamov A."/>
            <person name="Fey P."/>
            <person name="Gaudet P."/>
            <person name="Anjard C."/>
            <person name="Babu M.M."/>
            <person name="Basu S."/>
            <person name="Bushmanova Y."/>
            <person name="van der Wel H."/>
            <person name="Katoh-Kurasawa M."/>
            <person name="Dinh C."/>
            <person name="Coutinho P.M."/>
            <person name="Saito T."/>
            <person name="Elias M."/>
            <person name="Schaap P."/>
            <person name="Kay R.R."/>
            <person name="Henrissat B."/>
            <person name="Eichinger L."/>
            <person name="Rivero F."/>
            <person name="Putnam N.H."/>
            <person name="West C.M."/>
            <person name="Loomis W.F."/>
            <person name="Chisholm R.L."/>
            <person name="Shaulsky G."/>
            <person name="Strassmann J.E."/>
            <person name="Queller D.C."/>
            <person name="Kuspa A."/>
            <person name="Grigoriev I.V."/>
        </authorList>
    </citation>
    <scope>NUCLEOTIDE SEQUENCE [LARGE SCALE GENOMIC DNA]</scope>
    <source>
        <strain evidence="8">QSDP1</strain>
    </source>
</reference>
<dbReference type="OMA" id="FDPPEHK"/>
<evidence type="ECO:0008006" key="9">
    <source>
        <dbReference type="Google" id="ProtNLM"/>
    </source>
</evidence>
<evidence type="ECO:0000256" key="1">
    <source>
        <dbReference type="ARBA" id="ARBA00004123"/>
    </source>
</evidence>
<sequence length="905" mass="103096">MESISQSKDYSYLIQPIRDLAENWNIDISKELEDYLSDLDKISFTFDGGDQNKSFNFAEAALLIQGSAVIYSKKVEYLYNLLFQTLDLLAQRRKRKDNTSIMADGTDRDIQLDDEVEFLALDDILVADENIDLNEGDEEENGEDGSTRQNKGKTLIEFSNNDSNYKIALMNNAGSNDHRAMLDSLNDDNDDEQVNPDTKKQLFINNNANDLKRSDFRMNDAIVSRSGAMVLRGLDFLDHESLLQRPVFNQFENQYLDNDNSNNANDQSLAFLNDENKLITPPDFDTPQLQQEQQEESLPATTDENVNNENKQSEISNNNNDDWGNFGEAKDDSSDDEHNEGMGDIDDDDEDRLKELNSNGEQDPNKRPMKSEKSTKKSKPTTRDAWELLDPFEDSGNKPLERPFKKGKTFVIPFALLDSEKQKKQKKKIDEGEKKKQSKDTIKADSATSMSNPAESILQFPDESLPLRGCYFKELAYLYNKNIQQTKKKLKDINGVEESDLNGAGLELLPEEDIGRTSGYYGGNTFEPSNNNGNGNGNGEYDGEGNGPSWDDDWGDYGAAKDDSSDEDDANGLPTSATIEHYDGPFDGNQYNFDNVNIPDANSARVEHYSQPTQTYEELCRSYVEKYLESASKYVRETALSQRVNEWNNRLMPILQEQDSHPSFDIHTYGNKFLYSMKPYATNKTNQLDNNDDTEIEQNLDDEDTDPTLEINKEAVVSFRDITKQSPVYEICRMFTSCLQLANNGNIEIIQPESKDDIEQLNFHLLTLKKKHDIEALMVPSQHKSLLDDDDEEQNELINKHIENSTPKKKNNNKGKKKKKTTVTTTTTTTTRGSKRQIKKLKQNEEEEDEQSEQEQSEEEEDTDEEEEEESSDDEKVKKKQKTSKKTSKATKSKPKSKKLQNGSK</sequence>
<evidence type="ECO:0000259" key="6">
    <source>
        <dbReference type="Pfam" id="PF16858"/>
    </source>
</evidence>
<protein>
    <recommendedName>
        <fullName evidence="9">Condensin-2 complex subunit H2</fullName>
    </recommendedName>
</protein>
<accession>F0ZJT6</accession>
<dbReference type="KEGG" id="dpp:DICPUDRAFT_97786"/>
<feature type="compositionally biased region" description="Basic residues" evidence="4">
    <location>
        <begin position="807"/>
        <end position="821"/>
    </location>
</feature>
<dbReference type="FunCoup" id="F0ZJT6">
    <property type="interactions" value="202"/>
</dbReference>
<dbReference type="InterPro" id="IPR031739">
    <property type="entry name" value="Ncaph2"/>
</dbReference>
<feature type="region of interest" description="Disordered" evidence="4">
    <location>
        <begin position="800"/>
        <end position="905"/>
    </location>
</feature>
<dbReference type="GO" id="GO:0051306">
    <property type="term" value="P:mitotic sister chromatid separation"/>
    <property type="evidence" value="ECO:0000318"/>
    <property type="project" value="GO_Central"/>
</dbReference>
<dbReference type="Proteomes" id="UP000001064">
    <property type="component" value="Unassembled WGS sequence"/>
</dbReference>
<dbReference type="RefSeq" id="XP_003287674.1">
    <property type="nucleotide sequence ID" value="XM_003287626.1"/>
</dbReference>
<evidence type="ECO:0000313" key="7">
    <source>
        <dbReference type="EMBL" id="EGC35780.1"/>
    </source>
</evidence>